<dbReference type="EMBL" id="CP001339">
    <property type="protein sequence ID" value="ACL72605.1"/>
    <property type="molecule type" value="Genomic_DNA"/>
</dbReference>
<dbReference type="AlphaFoldDB" id="B8GRQ1"/>
<dbReference type="KEGG" id="tgr:Tgr7_1521"/>
<accession>B8GRQ1</accession>
<dbReference type="HOGENOM" id="CLU_155686_0_0_6"/>
<feature type="domain" description="DUF2007" evidence="1">
    <location>
        <begin position="1"/>
        <end position="68"/>
    </location>
</feature>
<dbReference type="OrthoDB" id="9814654at2"/>
<proteinExistence type="predicted"/>
<dbReference type="Pfam" id="PF09413">
    <property type="entry name" value="DUF2007"/>
    <property type="match status" value="1"/>
</dbReference>
<dbReference type="Proteomes" id="UP000002383">
    <property type="component" value="Chromosome"/>
</dbReference>
<gene>
    <name evidence="2" type="ordered locus">Tgr7_1521</name>
</gene>
<dbReference type="eggNOG" id="ENOG5033DJM">
    <property type="taxonomic scope" value="Bacteria"/>
</dbReference>
<keyword evidence="3" id="KW-1185">Reference proteome</keyword>
<evidence type="ECO:0000313" key="2">
    <source>
        <dbReference type="EMBL" id="ACL72605.1"/>
    </source>
</evidence>
<dbReference type="InterPro" id="IPR018551">
    <property type="entry name" value="DUF2007"/>
</dbReference>
<name>B8GRQ1_THISH</name>
<sequence length="102" mass="11196">MKRVFFASDPAAAGFIQGVLENEGIQCMVKNRLLFGASGELPPTECWPEVWVMEDGDEDRAREIIEAVTAAGEEGPGWTCPGCGEQLDPVFTQCWNCGRERS</sequence>
<evidence type="ECO:0000313" key="3">
    <source>
        <dbReference type="Proteomes" id="UP000002383"/>
    </source>
</evidence>
<dbReference type="STRING" id="396588.Tgr7_1521"/>
<protein>
    <recommendedName>
        <fullName evidence="1">DUF2007 domain-containing protein</fullName>
    </recommendedName>
</protein>
<reference evidence="2 3" key="1">
    <citation type="journal article" date="2011" name="Stand. Genomic Sci.">
        <title>Complete genome sequence of 'Thioalkalivibrio sulfidophilus' HL-EbGr7.</title>
        <authorList>
            <person name="Muyzer G."/>
            <person name="Sorokin D.Y."/>
            <person name="Mavromatis K."/>
            <person name="Lapidus A."/>
            <person name="Clum A."/>
            <person name="Ivanova N."/>
            <person name="Pati A."/>
            <person name="d'Haeseleer P."/>
            <person name="Woyke T."/>
            <person name="Kyrpides N.C."/>
        </authorList>
    </citation>
    <scope>NUCLEOTIDE SEQUENCE [LARGE SCALE GENOMIC DNA]</scope>
    <source>
        <strain evidence="2 3">HL-EbGR7</strain>
    </source>
</reference>
<dbReference type="RefSeq" id="WP_012638088.1">
    <property type="nucleotide sequence ID" value="NC_011901.1"/>
</dbReference>
<evidence type="ECO:0000259" key="1">
    <source>
        <dbReference type="Pfam" id="PF09413"/>
    </source>
</evidence>
<organism evidence="2 3">
    <name type="scientific">Thioalkalivibrio sulfidiphilus (strain HL-EbGR7)</name>
    <dbReference type="NCBI Taxonomy" id="396588"/>
    <lineage>
        <taxon>Bacteria</taxon>
        <taxon>Pseudomonadati</taxon>
        <taxon>Pseudomonadota</taxon>
        <taxon>Gammaproteobacteria</taxon>
        <taxon>Chromatiales</taxon>
        <taxon>Ectothiorhodospiraceae</taxon>
        <taxon>Thioalkalivibrio</taxon>
    </lineage>
</organism>